<evidence type="ECO:0000313" key="2">
    <source>
        <dbReference type="EMBL" id="SLN63694.1"/>
    </source>
</evidence>
<dbReference type="AlphaFoldDB" id="A0A1Y5TMB9"/>
<gene>
    <name evidence="2" type="ORF">PEL8287_03484</name>
</gene>
<name>A0A1Y5TMB9_9RHOB</name>
<keyword evidence="3" id="KW-1185">Reference proteome</keyword>
<feature type="transmembrane region" description="Helical" evidence="1">
    <location>
        <begin position="14"/>
        <end position="38"/>
    </location>
</feature>
<dbReference type="EMBL" id="FWFL01000011">
    <property type="protein sequence ID" value="SLN63694.1"/>
    <property type="molecule type" value="Genomic_DNA"/>
</dbReference>
<dbReference type="Proteomes" id="UP000193827">
    <property type="component" value="Unassembled WGS sequence"/>
</dbReference>
<sequence>MNDFAAWVPGSGNIILIGGLASLVAGLMTGGGAIPVLFAKTIRSDVRDAMLALPPV</sequence>
<keyword evidence="1" id="KW-0812">Transmembrane</keyword>
<proteinExistence type="predicted"/>
<keyword evidence="1" id="KW-1133">Transmembrane helix</keyword>
<evidence type="ECO:0000256" key="1">
    <source>
        <dbReference type="SAM" id="Phobius"/>
    </source>
</evidence>
<keyword evidence="1" id="KW-0472">Membrane</keyword>
<organism evidence="2 3">
    <name type="scientific">Roseovarius litorisediminis</name>
    <dbReference type="NCBI Taxonomy" id="1312363"/>
    <lineage>
        <taxon>Bacteria</taxon>
        <taxon>Pseudomonadati</taxon>
        <taxon>Pseudomonadota</taxon>
        <taxon>Alphaproteobacteria</taxon>
        <taxon>Rhodobacterales</taxon>
        <taxon>Roseobacteraceae</taxon>
        <taxon>Roseovarius</taxon>
    </lineage>
</organism>
<evidence type="ECO:0000313" key="3">
    <source>
        <dbReference type="Proteomes" id="UP000193827"/>
    </source>
</evidence>
<reference evidence="2 3" key="1">
    <citation type="submission" date="2017-03" db="EMBL/GenBank/DDBJ databases">
        <authorList>
            <person name="Afonso C.L."/>
            <person name="Miller P.J."/>
            <person name="Scott M.A."/>
            <person name="Spackman E."/>
            <person name="Goraichik I."/>
            <person name="Dimitrov K.M."/>
            <person name="Suarez D.L."/>
            <person name="Swayne D.E."/>
        </authorList>
    </citation>
    <scope>NUCLEOTIDE SEQUENCE [LARGE SCALE GENOMIC DNA]</scope>
    <source>
        <strain evidence="2 3">CECT 8287</strain>
    </source>
</reference>
<protein>
    <submittedName>
        <fullName evidence="2">Uncharacterized protein</fullName>
    </submittedName>
</protein>
<dbReference type="RefSeq" id="WP_176228684.1">
    <property type="nucleotide sequence ID" value="NZ_FWFL01000011.1"/>
</dbReference>
<accession>A0A1Y5TMB9</accession>